<evidence type="ECO:0000313" key="8">
    <source>
        <dbReference type="EMBL" id="KAL1306745.1"/>
    </source>
</evidence>
<feature type="domain" description="PX" evidence="6">
    <location>
        <begin position="854"/>
        <end position="972"/>
    </location>
</feature>
<dbReference type="InterPro" id="IPR036871">
    <property type="entry name" value="PX_dom_sf"/>
</dbReference>
<keyword evidence="9" id="KW-1185">Reference proteome</keyword>
<dbReference type="CDD" id="cd06876">
    <property type="entry name" value="PX_MDM1p"/>
    <property type="match status" value="1"/>
</dbReference>
<dbReference type="Proteomes" id="UP001562354">
    <property type="component" value="Unassembled WGS sequence"/>
</dbReference>
<evidence type="ECO:0000259" key="7">
    <source>
        <dbReference type="PROSITE" id="PS51207"/>
    </source>
</evidence>
<dbReference type="PANTHER" id="PTHR22775:SF3">
    <property type="entry name" value="SORTING NEXIN-13"/>
    <property type="match status" value="1"/>
</dbReference>
<feature type="domain" description="RGS" evidence="5">
    <location>
        <begin position="417"/>
        <end position="554"/>
    </location>
</feature>
<evidence type="ECO:0000313" key="9">
    <source>
        <dbReference type="Proteomes" id="UP001562354"/>
    </source>
</evidence>
<dbReference type="EMBL" id="JBFMKM010000004">
    <property type="protein sequence ID" value="KAL1306745.1"/>
    <property type="molecule type" value="Genomic_DNA"/>
</dbReference>
<dbReference type="Pfam" id="PF08628">
    <property type="entry name" value="Nexin_C"/>
    <property type="match status" value="1"/>
</dbReference>
<feature type="compositionally biased region" description="Polar residues" evidence="3">
    <location>
        <begin position="702"/>
        <end position="711"/>
    </location>
</feature>
<dbReference type="Gene3D" id="1.10.167.10">
    <property type="entry name" value="Regulator of G-protein Signalling 4, domain 2"/>
    <property type="match status" value="1"/>
</dbReference>
<organism evidence="8 9">
    <name type="scientific">Neodothiora populina</name>
    <dbReference type="NCBI Taxonomy" id="2781224"/>
    <lineage>
        <taxon>Eukaryota</taxon>
        <taxon>Fungi</taxon>
        <taxon>Dikarya</taxon>
        <taxon>Ascomycota</taxon>
        <taxon>Pezizomycotina</taxon>
        <taxon>Dothideomycetes</taxon>
        <taxon>Dothideomycetidae</taxon>
        <taxon>Dothideales</taxon>
        <taxon>Dothioraceae</taxon>
        <taxon>Neodothiora</taxon>
    </lineage>
</organism>
<dbReference type="GeneID" id="95979109"/>
<feature type="coiled-coil region" evidence="2">
    <location>
        <begin position="811"/>
        <end position="845"/>
    </location>
</feature>
<dbReference type="InterPro" id="IPR044926">
    <property type="entry name" value="RGS_subdomain_2"/>
</dbReference>
<feature type="transmembrane region" description="Helical" evidence="4">
    <location>
        <begin position="32"/>
        <end position="52"/>
    </location>
</feature>
<dbReference type="Pfam" id="PF02194">
    <property type="entry name" value="PXA"/>
    <property type="match status" value="1"/>
</dbReference>
<feature type="compositionally biased region" description="Polar residues" evidence="3">
    <location>
        <begin position="1226"/>
        <end position="1236"/>
    </location>
</feature>
<keyword evidence="4" id="KW-0472">Membrane</keyword>
<protein>
    <recommendedName>
        <fullName evidence="10">Intermediate filament protein</fullName>
    </recommendedName>
</protein>
<dbReference type="InterPro" id="IPR003114">
    <property type="entry name" value="Phox_assoc"/>
</dbReference>
<name>A0ABR3PLV4_9PEZI</name>
<dbReference type="InterPro" id="IPR013937">
    <property type="entry name" value="Sorting_nexin_C"/>
</dbReference>
<feature type="region of interest" description="Disordered" evidence="3">
    <location>
        <begin position="1211"/>
        <end position="1236"/>
    </location>
</feature>
<dbReference type="InterPro" id="IPR036305">
    <property type="entry name" value="RGS_sf"/>
</dbReference>
<dbReference type="Pfam" id="PF00787">
    <property type="entry name" value="PX"/>
    <property type="match status" value="1"/>
</dbReference>
<feature type="region of interest" description="Disordered" evidence="3">
    <location>
        <begin position="699"/>
        <end position="721"/>
    </location>
</feature>
<reference evidence="8 9" key="1">
    <citation type="submission" date="2024-07" db="EMBL/GenBank/DDBJ databases">
        <title>Draft sequence of the Neodothiora populina.</title>
        <authorList>
            <person name="Drown D.D."/>
            <person name="Schuette U.S."/>
            <person name="Buechlein A.B."/>
            <person name="Rusch D.R."/>
            <person name="Winton L.W."/>
            <person name="Adams G.A."/>
        </authorList>
    </citation>
    <scope>NUCLEOTIDE SEQUENCE [LARGE SCALE GENOMIC DNA]</scope>
    <source>
        <strain evidence="8 9">CPC 39397</strain>
    </source>
</reference>
<feature type="transmembrane region" description="Helical" evidence="4">
    <location>
        <begin position="7"/>
        <end position="26"/>
    </location>
</feature>
<dbReference type="PROSITE" id="PS51207">
    <property type="entry name" value="PXA"/>
    <property type="match status" value="1"/>
</dbReference>
<dbReference type="RefSeq" id="XP_069203017.1">
    <property type="nucleotide sequence ID" value="XM_069345188.1"/>
</dbReference>
<dbReference type="SMART" id="SM00313">
    <property type="entry name" value="PXA"/>
    <property type="match status" value="1"/>
</dbReference>
<evidence type="ECO:0000259" key="6">
    <source>
        <dbReference type="PROSITE" id="PS50195"/>
    </source>
</evidence>
<gene>
    <name evidence="8" type="ORF">AAFC00_005410</name>
</gene>
<dbReference type="SMART" id="SM00315">
    <property type="entry name" value="RGS"/>
    <property type="match status" value="1"/>
</dbReference>
<evidence type="ECO:0000259" key="5">
    <source>
        <dbReference type="PROSITE" id="PS50132"/>
    </source>
</evidence>
<evidence type="ECO:0000256" key="1">
    <source>
        <dbReference type="ARBA" id="ARBA00010883"/>
    </source>
</evidence>
<keyword evidence="4" id="KW-0812">Transmembrane</keyword>
<keyword evidence="4" id="KW-1133">Transmembrane helix</keyword>
<dbReference type="Pfam" id="PF00615">
    <property type="entry name" value="RGS"/>
    <property type="match status" value="1"/>
</dbReference>
<dbReference type="SUPFAM" id="SSF48097">
    <property type="entry name" value="Regulator of G-protein signaling, RGS"/>
    <property type="match status" value="1"/>
</dbReference>
<keyword evidence="2" id="KW-0175">Coiled coil</keyword>
<accession>A0ABR3PLV4</accession>
<proteinExistence type="inferred from homology"/>
<dbReference type="PANTHER" id="PTHR22775">
    <property type="entry name" value="SORTING NEXIN"/>
    <property type="match status" value="1"/>
</dbReference>
<dbReference type="SUPFAM" id="SSF64268">
    <property type="entry name" value="PX domain"/>
    <property type="match status" value="1"/>
</dbReference>
<evidence type="ECO:0000256" key="3">
    <source>
        <dbReference type="SAM" id="MobiDB-lite"/>
    </source>
</evidence>
<comment type="caution">
    <text evidence="8">The sequence shown here is derived from an EMBL/GenBank/DDBJ whole genome shotgun (WGS) entry which is preliminary data.</text>
</comment>
<feature type="region of interest" description="Disordered" evidence="3">
    <location>
        <begin position="564"/>
        <end position="663"/>
    </location>
</feature>
<dbReference type="InterPro" id="IPR016137">
    <property type="entry name" value="RGS"/>
</dbReference>
<feature type="compositionally biased region" description="Polar residues" evidence="3">
    <location>
        <begin position="610"/>
        <end position="630"/>
    </location>
</feature>
<dbReference type="PROSITE" id="PS50195">
    <property type="entry name" value="PX"/>
    <property type="match status" value="1"/>
</dbReference>
<dbReference type="SMART" id="SM00312">
    <property type="entry name" value="PX"/>
    <property type="match status" value="1"/>
</dbReference>
<evidence type="ECO:0000256" key="2">
    <source>
        <dbReference type="SAM" id="Coils"/>
    </source>
</evidence>
<feature type="compositionally biased region" description="Low complexity" evidence="3">
    <location>
        <begin position="1212"/>
        <end position="1225"/>
    </location>
</feature>
<dbReference type="InterPro" id="IPR001683">
    <property type="entry name" value="PX_dom"/>
</dbReference>
<feature type="compositionally biased region" description="Basic and acidic residues" evidence="3">
    <location>
        <begin position="631"/>
        <end position="641"/>
    </location>
</feature>
<evidence type="ECO:0008006" key="10">
    <source>
        <dbReference type="Google" id="ProtNLM"/>
    </source>
</evidence>
<dbReference type="Gene3D" id="3.30.1520.10">
    <property type="entry name" value="Phox-like domain"/>
    <property type="match status" value="1"/>
</dbReference>
<feature type="domain" description="PXA" evidence="7">
    <location>
        <begin position="100"/>
        <end position="289"/>
    </location>
</feature>
<comment type="similarity">
    <text evidence="1">Belongs to the sorting nexin family.</text>
</comment>
<evidence type="ECO:0000256" key="4">
    <source>
        <dbReference type="SAM" id="Phobius"/>
    </source>
</evidence>
<dbReference type="PROSITE" id="PS50132">
    <property type="entry name" value="RGS"/>
    <property type="match status" value="1"/>
</dbReference>
<sequence length="1236" mass="138125">MGLEGKDVAIASFVGIISWLLVTHWIPSFRWIPYAFVAGVITTALGLAYILLTAAKQPQLDNVPPSIKPPVFIRPGVWEREKAALKERWSYVRTPVFPHSKTVSKAVDNLLDLVLRDFVTSWYRNITSTVRFQNEIDRAIRETLVNVRKRTAGLDIVELAVAKMVPTVTTHIRDFYVAERAVRGKNLSRDMTESEELDNAVASKYRDGKLHIAATLAFSDTKLMQQAHLRKIVSRILPELLPDNMKSSVAVSSLVREIVACAVLTPAMLMLADPDTFNQLIEAYGRTLLHDRKTVRKLRAALDEHATPTSSHARPVQFPRLRPNDNERQFERFIRATRHCATLSDARRFRSEISSQLRKATSSPDQDPVYVKRLEAGRRILDQKINHLTASVAEKPKLSLRPSTTSVDHALRTKDSSLTDVLHNASGLSYFMEFMDRRDRMRLVQFWVVVDGFRNPLEEDVEEFGEGLQTTWKAADRLDIEQIYEAYLNKPEIGVSEADRKIVHEFLKAGSTASPKLYLSARKAVLRTQTSVLEEMKEKHFEAYKKSDLFYKWLATEEGASFASAPDSPVALTRSHSNPNVMKSPLRDPRLRHATTGPINKAPQLRRPAASSTDVKSLANPTSSLAGSRQSLDDPRSRPLFDDDVEDERMSQSVPALSGNDTEHEANSAQVVDAMQAALDQIMDEPDKDSLYSEHVAMAGPASNSPRSSIDSGRPPFLQSRSKPSIASLGLVGAPSSLGVFSDDLFGEEERFLQDEREDSDVDEKPVEDDIHEAAPGDLGLTEAIYALNSDIERLAAQESILNSLTRKAELTNNAAELRILRKSKQSLQREIHRKEMQKQQYMVQESDNSLYGRAAVNIKSIMVGKEPDGHEYALYVIEVRRQAGDHMPSVVWAVTRRYSEFHELNKRLKARFPAVKNLEFPRRQTLFTLQKDFLQKRRVILEKYLRALLLMPAICRSRELRAFLSQSSISLNGDNGTSQVDERDFVTRIYNSVTDGMEEFLGNIPVLDQLSVAGQNLISAATAQMNGVPLSGDSPELSNDPLTAAEAEAEINAFEDREAEPFVKPICDLFLEVFELSKGTSWLRGRAVVVVLHQLLGGTIERKVRDAARAFGQEDSVVRYIDMVKDSMWPGGVMRQSGAPRTAAERAKSRKEAGLLLATLVPDIAGSVVGRANAQAASRKIFAILNNQRLNTHLIFTLLDELIQTAFPPDNHNSSNNNSTRNHSVPVTSSSGSKG</sequence>